<feature type="coiled-coil region" evidence="12">
    <location>
        <begin position="445"/>
        <end position="472"/>
    </location>
</feature>
<evidence type="ECO:0000259" key="15">
    <source>
        <dbReference type="Pfam" id="PF05698"/>
    </source>
</evidence>
<dbReference type="InterPro" id="IPR001179">
    <property type="entry name" value="PPIase_FKBP_dom"/>
</dbReference>
<reference evidence="16 17" key="1">
    <citation type="submission" date="2020-08" db="EMBL/GenBank/DDBJ databases">
        <title>Genomic Encyclopedia of Type Strains, Phase III (KMG-III): the genomes of soil and plant-associated and newly described type strains.</title>
        <authorList>
            <person name="Whitman W."/>
        </authorList>
    </citation>
    <scope>NUCLEOTIDE SEQUENCE [LARGE SCALE GENOMIC DNA]</scope>
    <source>
        <strain evidence="16 17">CECT 8712</strain>
    </source>
</reference>
<keyword evidence="6 11" id="KW-0697">Rotamase</keyword>
<evidence type="ECO:0000256" key="7">
    <source>
        <dbReference type="ARBA" id="ARBA00023186"/>
    </source>
</evidence>
<comment type="domain">
    <text evidence="11">Consists of 3 domains; the N-terminus binds the ribosome, the middle domain has PPIase activity, while the C-terminus has intrinsic chaperone activity on its own.</text>
</comment>
<dbReference type="GO" id="GO:0005737">
    <property type="term" value="C:cytoplasm"/>
    <property type="evidence" value="ECO:0007669"/>
    <property type="project" value="UniProtKB-SubCell"/>
</dbReference>
<evidence type="ECO:0000313" key="17">
    <source>
        <dbReference type="Proteomes" id="UP000536604"/>
    </source>
</evidence>
<dbReference type="PIRSF" id="PIRSF003095">
    <property type="entry name" value="Trigger_factor"/>
    <property type="match status" value="1"/>
</dbReference>
<dbReference type="Gene3D" id="1.10.3120.10">
    <property type="entry name" value="Trigger factor, C-terminal domain"/>
    <property type="match status" value="1"/>
</dbReference>
<accession>A0A841ILL9</accession>
<dbReference type="InterPro" id="IPR036611">
    <property type="entry name" value="Trigger_fac_ribosome-bd_sf"/>
</dbReference>
<comment type="function">
    <text evidence="11">Involved in protein export. Acts as a chaperone by maintaining the newly synthesized protein in an open conformation. Functions as a peptidyl-prolyl cis-trans isomerase.</text>
</comment>
<dbReference type="Proteomes" id="UP000536604">
    <property type="component" value="Unassembled WGS sequence"/>
</dbReference>
<dbReference type="InterPro" id="IPR046357">
    <property type="entry name" value="PPIase_dom_sf"/>
</dbReference>
<dbReference type="Gene3D" id="3.10.50.40">
    <property type="match status" value="1"/>
</dbReference>
<evidence type="ECO:0000256" key="6">
    <source>
        <dbReference type="ARBA" id="ARBA00023110"/>
    </source>
</evidence>
<keyword evidence="12" id="KW-0175">Coiled coil</keyword>
<dbReference type="InterPro" id="IPR027304">
    <property type="entry name" value="Trigger_fact/SurA_dom_sf"/>
</dbReference>
<dbReference type="GO" id="GO:0043335">
    <property type="term" value="P:protein unfolding"/>
    <property type="evidence" value="ECO:0007669"/>
    <property type="project" value="TreeGrafter"/>
</dbReference>
<evidence type="ECO:0000259" key="13">
    <source>
        <dbReference type="Pfam" id="PF00254"/>
    </source>
</evidence>
<dbReference type="Gene3D" id="3.30.70.1050">
    <property type="entry name" value="Trigger factor ribosome-binding domain"/>
    <property type="match status" value="1"/>
</dbReference>
<evidence type="ECO:0000256" key="4">
    <source>
        <dbReference type="ARBA" id="ARBA00016902"/>
    </source>
</evidence>
<evidence type="ECO:0000259" key="14">
    <source>
        <dbReference type="Pfam" id="PF05697"/>
    </source>
</evidence>
<dbReference type="InterPro" id="IPR037041">
    <property type="entry name" value="Trigger_fac_C_sf"/>
</dbReference>
<evidence type="ECO:0000313" key="16">
    <source>
        <dbReference type="EMBL" id="MBB6119050.1"/>
    </source>
</evidence>
<name>A0A841ILL9_9ACTN</name>
<evidence type="ECO:0000256" key="1">
    <source>
        <dbReference type="ARBA" id="ARBA00000971"/>
    </source>
</evidence>
<dbReference type="Pfam" id="PF05697">
    <property type="entry name" value="Trigger_N"/>
    <property type="match status" value="1"/>
</dbReference>
<keyword evidence="11" id="KW-0963">Cytoplasm</keyword>
<dbReference type="HAMAP" id="MF_00303">
    <property type="entry name" value="Trigger_factor_Tig"/>
    <property type="match status" value="1"/>
</dbReference>
<evidence type="ECO:0000256" key="3">
    <source>
        <dbReference type="ARBA" id="ARBA00013194"/>
    </source>
</evidence>
<dbReference type="PANTHER" id="PTHR30560:SF3">
    <property type="entry name" value="TRIGGER FACTOR-LIKE PROTEIN TIG, CHLOROPLASTIC"/>
    <property type="match status" value="1"/>
</dbReference>
<evidence type="ECO:0000256" key="9">
    <source>
        <dbReference type="ARBA" id="ARBA00023306"/>
    </source>
</evidence>
<evidence type="ECO:0000256" key="8">
    <source>
        <dbReference type="ARBA" id="ARBA00023235"/>
    </source>
</evidence>
<feature type="domain" description="Trigger factor C-terminal" evidence="15">
    <location>
        <begin position="258"/>
        <end position="418"/>
    </location>
</feature>
<dbReference type="NCBIfam" id="TIGR00115">
    <property type="entry name" value="tig"/>
    <property type="match status" value="1"/>
</dbReference>
<organism evidence="16 17">
    <name type="scientific">Nocardiopsis algeriensis</name>
    <dbReference type="NCBI Taxonomy" id="1478215"/>
    <lineage>
        <taxon>Bacteria</taxon>
        <taxon>Bacillati</taxon>
        <taxon>Actinomycetota</taxon>
        <taxon>Actinomycetes</taxon>
        <taxon>Streptosporangiales</taxon>
        <taxon>Nocardiopsidaceae</taxon>
        <taxon>Nocardiopsis</taxon>
    </lineage>
</organism>
<comment type="catalytic activity">
    <reaction evidence="1 11">
        <text>[protein]-peptidylproline (omega=180) = [protein]-peptidylproline (omega=0)</text>
        <dbReference type="Rhea" id="RHEA:16237"/>
        <dbReference type="Rhea" id="RHEA-COMP:10747"/>
        <dbReference type="Rhea" id="RHEA-COMP:10748"/>
        <dbReference type="ChEBI" id="CHEBI:83833"/>
        <dbReference type="ChEBI" id="CHEBI:83834"/>
        <dbReference type="EC" id="5.2.1.8"/>
    </reaction>
</comment>
<feature type="domain" description="PPIase FKBP-type" evidence="13">
    <location>
        <begin position="157"/>
        <end position="216"/>
    </location>
</feature>
<dbReference type="SUPFAM" id="SSF54534">
    <property type="entry name" value="FKBP-like"/>
    <property type="match status" value="1"/>
</dbReference>
<keyword evidence="9 11" id="KW-0131">Cell cycle</keyword>
<evidence type="ECO:0000256" key="12">
    <source>
        <dbReference type="SAM" id="Coils"/>
    </source>
</evidence>
<dbReference type="GO" id="GO:0051301">
    <property type="term" value="P:cell division"/>
    <property type="evidence" value="ECO:0007669"/>
    <property type="project" value="UniProtKB-KW"/>
</dbReference>
<dbReference type="GO" id="GO:0003755">
    <property type="term" value="F:peptidyl-prolyl cis-trans isomerase activity"/>
    <property type="evidence" value="ECO:0007669"/>
    <property type="project" value="UniProtKB-UniRule"/>
</dbReference>
<dbReference type="SUPFAM" id="SSF102735">
    <property type="entry name" value="Trigger factor ribosome-binding domain"/>
    <property type="match status" value="1"/>
</dbReference>
<dbReference type="InterPro" id="IPR005215">
    <property type="entry name" value="Trig_fac"/>
</dbReference>
<keyword evidence="8 11" id="KW-0413">Isomerase</keyword>
<proteinExistence type="inferred from homology"/>
<gene>
    <name evidence="11" type="primary">tig</name>
    <name evidence="16" type="ORF">FHS13_000985</name>
</gene>
<dbReference type="AlphaFoldDB" id="A0A841ILL9"/>
<dbReference type="EMBL" id="JACHJO010000003">
    <property type="protein sequence ID" value="MBB6119050.1"/>
    <property type="molecule type" value="Genomic_DNA"/>
</dbReference>
<dbReference type="RefSeq" id="WP_184288193.1">
    <property type="nucleotide sequence ID" value="NZ_JACHJO010000003.1"/>
</dbReference>
<dbReference type="InterPro" id="IPR008880">
    <property type="entry name" value="Trigger_fac_C"/>
</dbReference>
<evidence type="ECO:0000256" key="2">
    <source>
        <dbReference type="ARBA" id="ARBA00005464"/>
    </source>
</evidence>
<evidence type="ECO:0000256" key="10">
    <source>
        <dbReference type="ARBA" id="ARBA00029986"/>
    </source>
</evidence>
<dbReference type="GO" id="GO:0051083">
    <property type="term" value="P:'de novo' cotranslational protein folding"/>
    <property type="evidence" value="ECO:0007669"/>
    <property type="project" value="TreeGrafter"/>
</dbReference>
<sequence length="474" mass="52479">MKTVVEELSPTRVKLTIEVPFEELDHAFDVTYKSLAKQVRIKGFRPGKAPARLIDRYVGRGAVISEAVNHAVPELYNEAIQKEEIFALGQPDVEVTKLEDNEELAFTAEVDIRPKFEVENYKGIEVTVDNAEVTEEQVDEQIGFLRERFATLAGVERPVEDGDQLSIDLSAAIDGEKLEDVAVSGYSYEVGTNAMLEGLDETLRGMEAGGEATFTTTLVGGEHEGKEAEVTVTVHSVKVKELPELDDEFAQLASEFDTIDELREDVRKRMTEMRRLQQVSSARDKALEKLIDSIDVPLPEAVVEEEIQRRRQSLEQQLAQSGLTKEAYLESQEKTEEEFEEELTTGARSAVKAGFILDQLAIQEDLSADQGELSQYVFEQAQRMGVSPDQLAQHLVQSNQIRVAFTEVVRGKAMDLVLAGAKITDEDGNVIEQETDEEKAAKAAAVAAAEALETVEEKAAEAEAEAVEKTDEDK</sequence>
<evidence type="ECO:0000256" key="5">
    <source>
        <dbReference type="ARBA" id="ARBA00022618"/>
    </source>
</evidence>
<comment type="similarity">
    <text evidence="2 11">Belongs to the FKBP-type PPIase family. Tig subfamily.</text>
</comment>
<dbReference type="InterPro" id="IPR008881">
    <property type="entry name" value="Trigger_fac_ribosome-bd_bac"/>
</dbReference>
<keyword evidence="7 11" id="KW-0143">Chaperone</keyword>
<dbReference type="EC" id="5.2.1.8" evidence="3 11"/>
<comment type="caution">
    <text evidence="16">The sequence shown here is derived from an EMBL/GenBank/DDBJ whole genome shotgun (WGS) entry which is preliminary data.</text>
</comment>
<evidence type="ECO:0000256" key="11">
    <source>
        <dbReference type="HAMAP-Rule" id="MF_00303"/>
    </source>
</evidence>
<keyword evidence="17" id="KW-1185">Reference proteome</keyword>
<dbReference type="GO" id="GO:0015031">
    <property type="term" value="P:protein transport"/>
    <property type="evidence" value="ECO:0007669"/>
    <property type="project" value="UniProtKB-UniRule"/>
</dbReference>
<dbReference type="GO" id="GO:0043022">
    <property type="term" value="F:ribosome binding"/>
    <property type="evidence" value="ECO:0007669"/>
    <property type="project" value="TreeGrafter"/>
</dbReference>
<keyword evidence="5 11" id="KW-0132">Cell division</keyword>
<comment type="subcellular location">
    <subcellularLocation>
        <location evidence="11">Cytoplasm</location>
    </subcellularLocation>
    <text evidence="11">About half TF is bound to the ribosome near the polypeptide exit tunnel while the other half is free in the cytoplasm.</text>
</comment>
<dbReference type="Pfam" id="PF05698">
    <property type="entry name" value="Trigger_C"/>
    <property type="match status" value="1"/>
</dbReference>
<dbReference type="GO" id="GO:0044183">
    <property type="term" value="F:protein folding chaperone"/>
    <property type="evidence" value="ECO:0007669"/>
    <property type="project" value="TreeGrafter"/>
</dbReference>
<feature type="domain" description="Trigger factor ribosome-binding bacterial" evidence="14">
    <location>
        <begin position="1"/>
        <end position="142"/>
    </location>
</feature>
<protein>
    <recommendedName>
        <fullName evidence="4 11">Trigger factor</fullName>
        <shortName evidence="11">TF</shortName>
        <ecNumber evidence="3 11">5.2.1.8</ecNumber>
    </recommendedName>
    <alternativeName>
        <fullName evidence="10 11">PPIase</fullName>
    </alternativeName>
</protein>
<dbReference type="SUPFAM" id="SSF109998">
    <property type="entry name" value="Triger factor/SurA peptide-binding domain-like"/>
    <property type="match status" value="1"/>
</dbReference>
<dbReference type="Pfam" id="PF00254">
    <property type="entry name" value="FKBP_C"/>
    <property type="match status" value="1"/>
</dbReference>
<dbReference type="PANTHER" id="PTHR30560">
    <property type="entry name" value="TRIGGER FACTOR CHAPERONE AND PEPTIDYL-PROLYL CIS/TRANS ISOMERASE"/>
    <property type="match status" value="1"/>
</dbReference>